<comment type="function">
    <text evidence="1 5">Flagellin is the subunit protein which polymerizes to form the filaments of bacterial flagella.</text>
</comment>
<keyword evidence="3 5" id="KW-0964">Secreted</keyword>
<dbReference type="PRINTS" id="PR00207">
    <property type="entry name" value="FLAGELLIN"/>
</dbReference>
<dbReference type="PANTHER" id="PTHR42792:SF2">
    <property type="entry name" value="FLAGELLIN"/>
    <property type="match status" value="1"/>
</dbReference>
<dbReference type="InterPro" id="IPR046358">
    <property type="entry name" value="Flagellin_C"/>
</dbReference>
<dbReference type="PANTHER" id="PTHR42792">
    <property type="entry name" value="FLAGELLIN"/>
    <property type="match status" value="1"/>
</dbReference>
<dbReference type="OrthoDB" id="9796789at2"/>
<dbReference type="Pfam" id="PF00669">
    <property type="entry name" value="Flagellin_N"/>
    <property type="match status" value="1"/>
</dbReference>
<accession>A0A2K1QB82</accession>
<keyword evidence="8" id="KW-0969">Cilium</keyword>
<comment type="subcellular location">
    <subcellularLocation>
        <location evidence="5">Secreted</location>
    </subcellularLocation>
    <subcellularLocation>
        <location evidence="5">Bacterial flagellum</location>
    </subcellularLocation>
</comment>
<evidence type="ECO:0000259" key="7">
    <source>
        <dbReference type="Pfam" id="PF00700"/>
    </source>
</evidence>
<evidence type="ECO:0000259" key="6">
    <source>
        <dbReference type="Pfam" id="PF00669"/>
    </source>
</evidence>
<organism evidence="8 9">
    <name type="scientific">Mixta theicola</name>
    <dbReference type="NCBI Taxonomy" id="1458355"/>
    <lineage>
        <taxon>Bacteria</taxon>
        <taxon>Pseudomonadati</taxon>
        <taxon>Pseudomonadota</taxon>
        <taxon>Gammaproteobacteria</taxon>
        <taxon>Enterobacterales</taxon>
        <taxon>Erwiniaceae</taxon>
        <taxon>Mixta</taxon>
    </lineage>
</organism>
<dbReference type="GO" id="GO:0005198">
    <property type="term" value="F:structural molecule activity"/>
    <property type="evidence" value="ECO:0007669"/>
    <property type="project" value="UniProtKB-UniRule"/>
</dbReference>
<comment type="caution">
    <text evidence="8">The sequence shown here is derived from an EMBL/GenBank/DDBJ whole genome shotgun (WGS) entry which is preliminary data.</text>
</comment>
<reference evidence="9" key="1">
    <citation type="submission" date="2017-09" db="EMBL/GenBank/DDBJ databases">
        <authorList>
            <person name="Palmer M."/>
            <person name="Steenkamp E.T."/>
            <person name="Coetzee M.P."/>
            <person name="Avontuur J.R."/>
            <person name="Van Zyl E."/>
            <person name="Chan W.-Y."/>
            <person name="Blom J."/>
            <person name="Venter S.N."/>
        </authorList>
    </citation>
    <scope>NUCLEOTIDE SEQUENCE [LARGE SCALE GENOMIC DNA]</scope>
    <source>
        <strain evidence="9">QC88-366</strain>
    </source>
</reference>
<dbReference type="InterPro" id="IPR001492">
    <property type="entry name" value="Flagellin"/>
</dbReference>
<dbReference type="InterPro" id="IPR001029">
    <property type="entry name" value="Flagellin_N"/>
</dbReference>
<keyword evidence="8" id="KW-0282">Flagellum</keyword>
<dbReference type="SUPFAM" id="SSF64518">
    <property type="entry name" value="Phase 1 flagellin"/>
    <property type="match status" value="1"/>
</dbReference>
<evidence type="ECO:0000256" key="1">
    <source>
        <dbReference type="ARBA" id="ARBA00002270"/>
    </source>
</evidence>
<dbReference type="GO" id="GO:0005576">
    <property type="term" value="C:extracellular region"/>
    <property type="evidence" value="ECO:0007669"/>
    <property type="project" value="UniProtKB-SubCell"/>
</dbReference>
<proteinExistence type="inferred from homology"/>
<evidence type="ECO:0000256" key="4">
    <source>
        <dbReference type="ARBA" id="ARBA00023143"/>
    </source>
</evidence>
<keyword evidence="4 5" id="KW-0975">Bacterial flagellum</keyword>
<dbReference type="GO" id="GO:0009288">
    <property type="term" value="C:bacterial-type flagellum"/>
    <property type="evidence" value="ECO:0007669"/>
    <property type="project" value="UniProtKB-SubCell"/>
</dbReference>
<dbReference type="Gene3D" id="1.20.1330.10">
    <property type="entry name" value="f41 fragment of flagellin, N-terminal domain"/>
    <property type="match status" value="2"/>
</dbReference>
<dbReference type="AlphaFoldDB" id="A0A2K1QB82"/>
<keyword evidence="9" id="KW-1185">Reference proteome</keyword>
<evidence type="ECO:0000256" key="5">
    <source>
        <dbReference type="RuleBase" id="RU362073"/>
    </source>
</evidence>
<evidence type="ECO:0000313" key="9">
    <source>
        <dbReference type="Proteomes" id="UP000236345"/>
    </source>
</evidence>
<evidence type="ECO:0000256" key="3">
    <source>
        <dbReference type="ARBA" id="ARBA00022525"/>
    </source>
</evidence>
<comment type="similarity">
    <text evidence="2 5">Belongs to the bacterial flagellin family.</text>
</comment>
<dbReference type="RefSeq" id="WP_103059137.1">
    <property type="nucleotide sequence ID" value="NZ_BSOF01000007.1"/>
</dbReference>
<keyword evidence="8" id="KW-0966">Cell projection</keyword>
<dbReference type="InterPro" id="IPR042187">
    <property type="entry name" value="Flagellin_C_sub2"/>
</dbReference>
<dbReference type="EMBL" id="NWUO01000004">
    <property type="protein sequence ID" value="PNS12286.1"/>
    <property type="molecule type" value="Genomic_DNA"/>
</dbReference>
<name>A0A2K1QB82_9GAMM</name>
<dbReference type="Proteomes" id="UP000236345">
    <property type="component" value="Unassembled WGS sequence"/>
</dbReference>
<sequence>MATIYTNLLSANVLENQAKGASQLSQTIARLSSGLRINDAKDDAAGQAIANRMTANLGADSVISRGLDDGISLSETADGGLDSISQLLIRAKELAIRSVNDALSDSDRQSLQGEFQQISSTIDQIAGNTEIFGKYPLAPAVAELPVMLGDVTPATSKFPLPGTSYGFTSGVVSLAYIPAGATNVVMDINSLSYDDDIQIFTRDGKHLVGTPLQGSDPDPTWVSKGITSAAQANSSVMTEANGFLPGASYDDAMLTQGGSTYSLNGSATQSYNGMTLTYSGDGDRYEDATTGGFNDGSVSSANTNERVRIDNVTEDLVIMVVGNGSFNAKMSWGNMPTPTYTPTQPVKVSTPTQIVTSANFGDDLQTKTIAPTPSDSASLGLASTRLDPKDEATKALGALDKALQTVSGYRGEYGSTINSLESTKASLTAQTQATTAARSRIMDADYALEASNLTKAQIIQQASNAVLVQANQQPQLMLSLLKG</sequence>
<feature type="domain" description="Flagellin C-terminal" evidence="7">
    <location>
        <begin position="397"/>
        <end position="481"/>
    </location>
</feature>
<evidence type="ECO:0000256" key="2">
    <source>
        <dbReference type="ARBA" id="ARBA00005709"/>
    </source>
</evidence>
<protein>
    <recommendedName>
        <fullName evidence="5">Flagellin</fullName>
    </recommendedName>
</protein>
<dbReference type="Gene3D" id="6.10.10.10">
    <property type="entry name" value="Flagellar export chaperone, C-terminal domain"/>
    <property type="match status" value="1"/>
</dbReference>
<dbReference type="Pfam" id="PF00700">
    <property type="entry name" value="Flagellin_C"/>
    <property type="match status" value="1"/>
</dbReference>
<feature type="domain" description="Flagellin N-terminal" evidence="6">
    <location>
        <begin position="4"/>
        <end position="137"/>
    </location>
</feature>
<evidence type="ECO:0000313" key="8">
    <source>
        <dbReference type="EMBL" id="PNS12286.1"/>
    </source>
</evidence>
<gene>
    <name evidence="8" type="ORF">COO59_07210</name>
</gene>